<evidence type="ECO:0000313" key="7">
    <source>
        <dbReference type="EMBL" id="GAA3006153.1"/>
    </source>
</evidence>
<evidence type="ECO:0000256" key="4">
    <source>
        <dbReference type="ARBA" id="ARBA00022989"/>
    </source>
</evidence>
<evidence type="ECO:0000256" key="1">
    <source>
        <dbReference type="ARBA" id="ARBA00004651"/>
    </source>
</evidence>
<feature type="transmembrane region" description="Helical" evidence="6">
    <location>
        <begin position="146"/>
        <end position="167"/>
    </location>
</feature>
<proteinExistence type="predicted"/>
<accession>A0ABP6KH75</accession>
<comment type="subcellular location">
    <subcellularLocation>
        <location evidence="1">Cell membrane</location>
        <topology evidence="1">Multi-pass membrane protein</topology>
    </subcellularLocation>
</comment>
<evidence type="ECO:0000256" key="3">
    <source>
        <dbReference type="ARBA" id="ARBA00022692"/>
    </source>
</evidence>
<keyword evidence="4 6" id="KW-1133">Transmembrane helix</keyword>
<gene>
    <name evidence="7" type="ORF">GCM10017559_29980</name>
</gene>
<dbReference type="Pfam" id="PF02653">
    <property type="entry name" value="BPD_transp_2"/>
    <property type="match status" value="1"/>
</dbReference>
<dbReference type="EMBL" id="BAAAWD010000007">
    <property type="protein sequence ID" value="GAA3006153.1"/>
    <property type="molecule type" value="Genomic_DNA"/>
</dbReference>
<dbReference type="PANTHER" id="PTHR47089">
    <property type="entry name" value="ABC TRANSPORTER, PERMEASE PROTEIN"/>
    <property type="match status" value="1"/>
</dbReference>
<protein>
    <submittedName>
        <fullName evidence="7">ABC transporter permease</fullName>
    </submittedName>
</protein>
<evidence type="ECO:0000313" key="8">
    <source>
        <dbReference type="Proteomes" id="UP001499930"/>
    </source>
</evidence>
<dbReference type="RefSeq" id="WP_344894493.1">
    <property type="nucleotide sequence ID" value="NZ_BAAAWD010000007.1"/>
</dbReference>
<feature type="transmembrane region" description="Helical" evidence="6">
    <location>
        <begin position="111"/>
        <end position="134"/>
    </location>
</feature>
<dbReference type="PANTHER" id="PTHR47089:SF1">
    <property type="entry name" value="GUANOSINE ABC TRANSPORTER PERMEASE PROTEIN NUPP"/>
    <property type="match status" value="1"/>
</dbReference>
<feature type="transmembrane region" description="Helical" evidence="6">
    <location>
        <begin position="199"/>
        <end position="221"/>
    </location>
</feature>
<dbReference type="InterPro" id="IPR001851">
    <property type="entry name" value="ABC_transp_permease"/>
</dbReference>
<keyword evidence="2" id="KW-1003">Cell membrane</keyword>
<sequence length="377" mass="39033">MRPAWATGRGALSTLAAPALALLIALTVSTALLLTVGASPGATYLTMLEFGVRPDSLVSAVNRSTIYFFAGLAVALTFRMNLFNIGVEGQCRIAALLAAAAGASLDLPAPLHLAVICLVAVLTGAVWAGIAALLKVWRGVSEVLSTLLLNYVATAVIAYLLAEVFAADSVTGSTRELPPSARLPVLDGLLASFGLSLPAGAHLGGAVLGAVVFGAAVHWTLTRTLYGHDLRISGLNPAAARAHGIDPRRMIIVTMLVSGGLAGLAGLPDLLGNTYRYGLDFPSGAGYTGIAVALLGRNTPVGIALSALLFGFLERSALILDIQGIPKEIVTIMQGVIVISVVVAYEVVRRVERRRTARLVREETARTVASEPVGQAS</sequence>
<evidence type="ECO:0000256" key="6">
    <source>
        <dbReference type="SAM" id="Phobius"/>
    </source>
</evidence>
<organism evidence="7 8">
    <name type="scientific">Streptosporangium longisporum</name>
    <dbReference type="NCBI Taxonomy" id="46187"/>
    <lineage>
        <taxon>Bacteria</taxon>
        <taxon>Bacillati</taxon>
        <taxon>Actinomycetota</taxon>
        <taxon>Actinomycetes</taxon>
        <taxon>Streptosporangiales</taxon>
        <taxon>Streptosporangiaceae</taxon>
        <taxon>Streptosporangium</taxon>
    </lineage>
</organism>
<reference evidence="8" key="1">
    <citation type="journal article" date="2019" name="Int. J. Syst. Evol. Microbiol.">
        <title>The Global Catalogue of Microorganisms (GCM) 10K type strain sequencing project: providing services to taxonomists for standard genome sequencing and annotation.</title>
        <authorList>
            <consortium name="The Broad Institute Genomics Platform"/>
            <consortium name="The Broad Institute Genome Sequencing Center for Infectious Disease"/>
            <person name="Wu L."/>
            <person name="Ma J."/>
        </authorList>
    </citation>
    <scope>NUCLEOTIDE SEQUENCE [LARGE SCALE GENOMIC DNA]</scope>
    <source>
        <strain evidence="8">JCM 3106</strain>
    </source>
</reference>
<dbReference type="Proteomes" id="UP001499930">
    <property type="component" value="Unassembled WGS sequence"/>
</dbReference>
<feature type="transmembrane region" description="Helical" evidence="6">
    <location>
        <begin position="65"/>
        <end position="82"/>
    </location>
</feature>
<comment type="caution">
    <text evidence="7">The sequence shown here is derived from an EMBL/GenBank/DDBJ whole genome shotgun (WGS) entry which is preliminary data.</text>
</comment>
<evidence type="ECO:0000256" key="2">
    <source>
        <dbReference type="ARBA" id="ARBA00022475"/>
    </source>
</evidence>
<feature type="transmembrane region" description="Helical" evidence="6">
    <location>
        <begin position="329"/>
        <end position="348"/>
    </location>
</feature>
<evidence type="ECO:0000256" key="5">
    <source>
        <dbReference type="ARBA" id="ARBA00023136"/>
    </source>
</evidence>
<keyword evidence="3 6" id="KW-0812">Transmembrane</keyword>
<feature type="transmembrane region" description="Helical" evidence="6">
    <location>
        <begin position="250"/>
        <end position="271"/>
    </location>
</feature>
<dbReference type="CDD" id="cd06580">
    <property type="entry name" value="TM_PBP1_transp_TpRbsC_like"/>
    <property type="match status" value="1"/>
</dbReference>
<keyword evidence="8" id="KW-1185">Reference proteome</keyword>
<keyword evidence="5 6" id="KW-0472">Membrane</keyword>
<name>A0ABP6KH75_9ACTN</name>